<dbReference type="PANTHER" id="PTHR38429:SF1">
    <property type="entry name" value="SEPTATION PROTEIN SPOVG-RELATED"/>
    <property type="match status" value="1"/>
</dbReference>
<keyword evidence="1 4" id="KW-0132">Cell division</keyword>
<gene>
    <name evidence="4 5" type="primary">spoVG</name>
    <name evidence="5" type="ORF">GJ688_08865</name>
</gene>
<accession>A0A6I3SJL9</accession>
<dbReference type="GO" id="GO:0030435">
    <property type="term" value="P:sporulation resulting in formation of a cellular spore"/>
    <property type="evidence" value="ECO:0007669"/>
    <property type="project" value="InterPro"/>
</dbReference>
<evidence type="ECO:0000256" key="4">
    <source>
        <dbReference type="HAMAP-Rule" id="MF_00819"/>
    </source>
</evidence>
<dbReference type="RefSeq" id="WP_155476192.1">
    <property type="nucleotide sequence ID" value="NZ_WNKU01000008.1"/>
</dbReference>
<dbReference type="HAMAP" id="MF_00819">
    <property type="entry name" value="SpoVG"/>
    <property type="match status" value="1"/>
</dbReference>
<comment type="caution">
    <text evidence="5">The sequence shown here is derived from an EMBL/GenBank/DDBJ whole genome shotgun (WGS) entry which is preliminary data.</text>
</comment>
<dbReference type="PANTHER" id="PTHR38429">
    <property type="entry name" value="SEPTATION PROTEIN SPOVG-RELATED"/>
    <property type="match status" value="1"/>
</dbReference>
<dbReference type="AlphaFoldDB" id="A0A6I3SJL9"/>
<dbReference type="InterPro" id="IPR007170">
    <property type="entry name" value="SpoVG"/>
</dbReference>
<comment type="function">
    <text evidence="4">Could be involved in septation.</text>
</comment>
<evidence type="ECO:0000256" key="3">
    <source>
        <dbReference type="ARBA" id="ARBA00023306"/>
    </source>
</evidence>
<keyword evidence="3 4" id="KW-0131">Cell cycle</keyword>
<proteinExistence type="inferred from homology"/>
<name>A0A6I3SJL9_HELMO</name>
<dbReference type="EMBL" id="WNKU01000008">
    <property type="protein sequence ID" value="MTV49089.1"/>
    <property type="molecule type" value="Genomic_DNA"/>
</dbReference>
<dbReference type="SUPFAM" id="SSF160537">
    <property type="entry name" value="SpoVG-like"/>
    <property type="match status" value="1"/>
</dbReference>
<keyword evidence="2 4" id="KW-0717">Septation</keyword>
<evidence type="ECO:0000256" key="1">
    <source>
        <dbReference type="ARBA" id="ARBA00022618"/>
    </source>
</evidence>
<keyword evidence="6" id="KW-1185">Reference proteome</keyword>
<dbReference type="InterPro" id="IPR036751">
    <property type="entry name" value="SpoVG_sf"/>
</dbReference>
<protein>
    <recommendedName>
        <fullName evidence="4">Putative septation protein SpoVG</fullName>
    </recommendedName>
</protein>
<dbReference type="Pfam" id="PF04026">
    <property type="entry name" value="SpoVG"/>
    <property type="match status" value="1"/>
</dbReference>
<evidence type="ECO:0000256" key="2">
    <source>
        <dbReference type="ARBA" id="ARBA00023210"/>
    </source>
</evidence>
<organism evidence="5 6">
    <name type="scientific">Heliobacterium mobile</name>
    <name type="common">Heliobacillus mobilis</name>
    <dbReference type="NCBI Taxonomy" id="28064"/>
    <lineage>
        <taxon>Bacteria</taxon>
        <taxon>Bacillati</taxon>
        <taxon>Bacillota</taxon>
        <taxon>Clostridia</taxon>
        <taxon>Eubacteriales</taxon>
        <taxon>Heliobacteriaceae</taxon>
        <taxon>Heliobacterium</taxon>
    </lineage>
</organism>
<evidence type="ECO:0000313" key="6">
    <source>
        <dbReference type="Proteomes" id="UP000430670"/>
    </source>
</evidence>
<comment type="similarity">
    <text evidence="4">Belongs to the SpoVG family.</text>
</comment>
<dbReference type="Proteomes" id="UP000430670">
    <property type="component" value="Unassembled WGS sequence"/>
</dbReference>
<dbReference type="Gene3D" id="3.30.1120.40">
    <property type="entry name" value="Stage V sporulation protein G"/>
    <property type="match status" value="1"/>
</dbReference>
<dbReference type="NCBIfam" id="NF009749">
    <property type="entry name" value="PRK13259.1"/>
    <property type="match status" value="1"/>
</dbReference>
<sequence length="102" mass="11531">MEITDVKIRKLDPEGKIKAMISITINNMVAIHDIRVVEGPKGIIVAMPSRRSHTGEYRDIVHPISRELRDKLSKAIKDVYFLASQKKDGQKACDYFTSDSSD</sequence>
<dbReference type="GO" id="GO:0000917">
    <property type="term" value="P:division septum assembly"/>
    <property type="evidence" value="ECO:0007669"/>
    <property type="project" value="UniProtKB-KW"/>
</dbReference>
<reference evidence="5 6" key="1">
    <citation type="submission" date="2019-11" db="EMBL/GenBank/DDBJ databases">
        <title>Whole-genome sequence of a the green, strictly anaerobic photosynthetic bacterium Heliobacillus mobilis DSM 6151.</title>
        <authorList>
            <person name="Kyndt J.A."/>
            <person name="Meyer T.E."/>
        </authorList>
    </citation>
    <scope>NUCLEOTIDE SEQUENCE [LARGE SCALE GENOMIC DNA]</scope>
    <source>
        <strain evidence="5 6">DSM 6151</strain>
    </source>
</reference>
<evidence type="ECO:0000313" key="5">
    <source>
        <dbReference type="EMBL" id="MTV49089.1"/>
    </source>
</evidence>
<dbReference type="OrthoDB" id="9796286at2"/>